<dbReference type="Pfam" id="PF20970">
    <property type="entry name" value="MASE10"/>
    <property type="match status" value="1"/>
</dbReference>
<feature type="transmembrane region" description="Helical" evidence="1">
    <location>
        <begin position="69"/>
        <end position="92"/>
    </location>
</feature>
<dbReference type="AlphaFoldDB" id="A0A1T2KTE7"/>
<organism evidence="3 4">
    <name type="scientific">Solemya velesiana gill symbiont</name>
    <dbReference type="NCBI Taxonomy" id="1918948"/>
    <lineage>
        <taxon>Bacteria</taxon>
        <taxon>Pseudomonadati</taxon>
        <taxon>Pseudomonadota</taxon>
        <taxon>Gammaproteobacteria</taxon>
        <taxon>sulfur-oxidizing symbionts</taxon>
    </lineage>
</organism>
<proteinExistence type="predicted"/>
<keyword evidence="4" id="KW-1185">Reference proteome</keyword>
<feature type="transmembrane region" description="Helical" evidence="1">
    <location>
        <begin position="29"/>
        <end position="48"/>
    </location>
</feature>
<keyword evidence="1" id="KW-0812">Transmembrane</keyword>
<evidence type="ECO:0000259" key="2">
    <source>
        <dbReference type="Pfam" id="PF20970"/>
    </source>
</evidence>
<reference evidence="3 4" key="1">
    <citation type="submission" date="2016-11" db="EMBL/GenBank/DDBJ databases">
        <title>Mixed transmission modes and dynamic genome evolution in an obligate animal-bacterial symbiosis.</title>
        <authorList>
            <person name="Russell S.L."/>
            <person name="Corbett-Detig R.B."/>
            <person name="Cavanaugh C.M."/>
        </authorList>
    </citation>
    <scope>NUCLEOTIDE SEQUENCE [LARGE SCALE GENOMIC DNA]</scope>
    <source>
        <strain evidence="3">Se-Cadez</strain>
    </source>
</reference>
<dbReference type="EMBL" id="MPRJ01000054">
    <property type="protein sequence ID" value="OOZ36127.1"/>
    <property type="molecule type" value="Genomic_DNA"/>
</dbReference>
<protein>
    <recommendedName>
        <fullName evidence="2">Cyclic di-GMP phosphodiesterase VC-1295-like MASE10 domain-containing protein</fullName>
    </recommendedName>
</protein>
<dbReference type="Proteomes" id="UP000190896">
    <property type="component" value="Unassembled WGS sequence"/>
</dbReference>
<evidence type="ECO:0000256" key="1">
    <source>
        <dbReference type="SAM" id="Phobius"/>
    </source>
</evidence>
<sequence length="127" mass="14376">MSRPALHYLATLVLIGIYGVQVCPFIDSLTPLQLVLLLILIIAIQYLLRFMVIGRLVDALGYKHQVSRAFQLEWGLFLLSGILLTAVNSLFYEFPVESGLKMILGFMTLGFLSPWTWRWTGSIGWPC</sequence>
<evidence type="ECO:0000313" key="3">
    <source>
        <dbReference type="EMBL" id="OOZ36127.1"/>
    </source>
</evidence>
<keyword evidence="1" id="KW-0472">Membrane</keyword>
<name>A0A1T2KTE7_9GAMM</name>
<feature type="domain" description="Cyclic di-GMP phosphodiesterase VC-1295-like MASE10" evidence="2">
    <location>
        <begin position="7"/>
        <end position="112"/>
    </location>
</feature>
<evidence type="ECO:0000313" key="4">
    <source>
        <dbReference type="Proteomes" id="UP000190896"/>
    </source>
</evidence>
<dbReference type="InterPro" id="IPR048440">
    <property type="entry name" value="MASE10"/>
</dbReference>
<comment type="caution">
    <text evidence="3">The sequence shown here is derived from an EMBL/GenBank/DDBJ whole genome shotgun (WGS) entry which is preliminary data.</text>
</comment>
<accession>A0A1T2KTE7</accession>
<keyword evidence="1" id="KW-1133">Transmembrane helix</keyword>
<gene>
    <name evidence="3" type="ORF">BOW51_08785</name>
</gene>